<sequence length="519" mass="57433">MQLTTNYGFKKPENNDNVNVDDLNYNMDIADTELKKANEQLGEKVKYTDLTPITTTGTSLDYIATIPTNMTEVTIVPHINNLAGATLNSVPILDREGKPIEKDVLKINIPTKLVRVGSNFFIASGVAGGGALGLEGAYAVPLGTIPTRASLYRASDNSFFNDILIETEGMKGFVNICKYSKVKKSYEILVKLNLKTVSTLNLVGATANIKNITYSTDGSKVYFEITGLSDTQQAVKHGIYEVDLTTFAYRTIIEAPVATFNYAPKTLYADKDYIYYSAYREGIGSEYNKVALSDLSKVSFKQGNMYTSINSTLNRYRFYCEANNCIYIIGTDGGKTTDLYEISLTTLSMTTKKLSAGGGVYTTNKRGLYSDGTYLYVITDQSTSTTISLYKYNLANFSLVSYAANTVTLSNPKGYKVGRYFQEIVFYDKKHSLLWVNTSSDYYTGSSTNFSQVVLTALDLNNNYEICDAISLKDKGYAGYDNGTFAFGLQVRDAMFTALYGDITVICDIDNNTYYQIVL</sequence>
<dbReference type="AlphaFoldDB" id="A0A084J9A7"/>
<dbReference type="EMBL" id="JPMD01000033">
    <property type="protein sequence ID" value="KEZ85541.1"/>
    <property type="molecule type" value="Genomic_DNA"/>
</dbReference>
<organism evidence="1 2">
    <name type="scientific">Clostridium sulfidigenes</name>
    <dbReference type="NCBI Taxonomy" id="318464"/>
    <lineage>
        <taxon>Bacteria</taxon>
        <taxon>Bacillati</taxon>
        <taxon>Bacillota</taxon>
        <taxon>Clostridia</taxon>
        <taxon>Eubacteriales</taxon>
        <taxon>Clostridiaceae</taxon>
        <taxon>Clostridium</taxon>
    </lineage>
</organism>
<dbReference type="STRING" id="318464.IO99_13670"/>
<dbReference type="Proteomes" id="UP000028542">
    <property type="component" value="Unassembled WGS sequence"/>
</dbReference>
<gene>
    <name evidence="1" type="ORF">IO99_13670</name>
</gene>
<accession>A0A084J9A7</accession>
<evidence type="ECO:0000313" key="2">
    <source>
        <dbReference type="Proteomes" id="UP000028542"/>
    </source>
</evidence>
<keyword evidence="2" id="KW-1185">Reference proteome</keyword>
<evidence type="ECO:0000313" key="1">
    <source>
        <dbReference type="EMBL" id="KEZ85541.1"/>
    </source>
</evidence>
<name>A0A084J9A7_9CLOT</name>
<proteinExistence type="predicted"/>
<comment type="caution">
    <text evidence="1">The sequence shown here is derived from an EMBL/GenBank/DDBJ whole genome shotgun (WGS) entry which is preliminary data.</text>
</comment>
<dbReference type="SUPFAM" id="SSF69304">
    <property type="entry name" value="Tricorn protease N-terminal domain"/>
    <property type="match status" value="1"/>
</dbReference>
<dbReference type="RefSeq" id="WP_035134145.1">
    <property type="nucleotide sequence ID" value="NZ_JPMD01000033.1"/>
</dbReference>
<protein>
    <submittedName>
        <fullName evidence="1">Uncharacterized protein</fullName>
    </submittedName>
</protein>
<reference evidence="1 2" key="1">
    <citation type="submission" date="2014-07" db="EMBL/GenBank/DDBJ databases">
        <title>Draft genome of Clostridium sulfidigenes 113A isolated from sediments associated with methane hydrate from Krishna Godavari basin.</title>
        <authorList>
            <person name="Honkalas V.S."/>
            <person name="Dabir A.P."/>
            <person name="Arora P."/>
            <person name="Dhakephalkar P.K."/>
        </authorList>
    </citation>
    <scope>NUCLEOTIDE SEQUENCE [LARGE SCALE GENOMIC DNA]</scope>
    <source>
        <strain evidence="1 2">113A</strain>
    </source>
</reference>
<dbReference type="eggNOG" id="ENOG5032BV7">
    <property type="taxonomic scope" value="Bacteria"/>
</dbReference>